<evidence type="ECO:0000313" key="4">
    <source>
        <dbReference type="Proteomes" id="UP000178046"/>
    </source>
</evidence>
<proteinExistence type="predicted"/>
<evidence type="ECO:0000313" key="3">
    <source>
        <dbReference type="EMBL" id="OGF81968.1"/>
    </source>
</evidence>
<gene>
    <name evidence="3" type="ORF">A2924_04585</name>
</gene>
<evidence type="ECO:0000256" key="2">
    <source>
        <dbReference type="ARBA" id="ARBA00023125"/>
    </source>
</evidence>
<keyword evidence="2" id="KW-0238">DNA-binding</keyword>
<organism evidence="3 4">
    <name type="scientific">Candidatus Giovannonibacteria bacterium RIFCSPLOWO2_01_FULL_44_16</name>
    <dbReference type="NCBI Taxonomy" id="1798348"/>
    <lineage>
        <taxon>Bacteria</taxon>
        <taxon>Candidatus Giovannoniibacteriota</taxon>
    </lineage>
</organism>
<reference evidence="3 4" key="1">
    <citation type="journal article" date="2016" name="Nat. Commun.">
        <title>Thousands of microbial genomes shed light on interconnected biogeochemical processes in an aquifer system.</title>
        <authorList>
            <person name="Anantharaman K."/>
            <person name="Brown C.T."/>
            <person name="Hug L.A."/>
            <person name="Sharon I."/>
            <person name="Castelle C.J."/>
            <person name="Probst A.J."/>
            <person name="Thomas B.C."/>
            <person name="Singh A."/>
            <person name="Wilkins M.J."/>
            <person name="Karaoz U."/>
            <person name="Brodie E.L."/>
            <person name="Williams K.H."/>
            <person name="Hubbard S.S."/>
            <person name="Banfield J.F."/>
        </authorList>
    </citation>
    <scope>NUCLEOTIDE SEQUENCE [LARGE SCALE GENOMIC DNA]</scope>
</reference>
<evidence type="ECO:0000256" key="1">
    <source>
        <dbReference type="ARBA" id="ARBA00022747"/>
    </source>
</evidence>
<keyword evidence="1" id="KW-0680">Restriction system</keyword>
<dbReference type="SUPFAM" id="SSF116734">
    <property type="entry name" value="DNA methylase specificity domain"/>
    <property type="match status" value="2"/>
</dbReference>
<protein>
    <submittedName>
        <fullName evidence="3">Uncharacterized protein</fullName>
    </submittedName>
</protein>
<dbReference type="GO" id="GO:0003677">
    <property type="term" value="F:DNA binding"/>
    <property type="evidence" value="ECO:0007669"/>
    <property type="project" value="UniProtKB-KW"/>
</dbReference>
<accession>A0A1F5X235</accession>
<comment type="caution">
    <text evidence="3">The sequence shown here is derived from an EMBL/GenBank/DDBJ whole genome shotgun (WGS) entry which is preliminary data.</text>
</comment>
<name>A0A1F5X235_9BACT</name>
<dbReference type="PANTHER" id="PTHR30408">
    <property type="entry name" value="TYPE-1 RESTRICTION ENZYME ECOKI SPECIFICITY PROTEIN"/>
    <property type="match status" value="1"/>
</dbReference>
<dbReference type="EMBL" id="MFIA01000035">
    <property type="protein sequence ID" value="OGF81968.1"/>
    <property type="molecule type" value="Genomic_DNA"/>
</dbReference>
<dbReference type="InterPro" id="IPR044946">
    <property type="entry name" value="Restrct_endonuc_typeI_TRD_sf"/>
</dbReference>
<dbReference type="InterPro" id="IPR052021">
    <property type="entry name" value="Type-I_RS_S_subunit"/>
</dbReference>
<dbReference type="Proteomes" id="UP000178046">
    <property type="component" value="Unassembled WGS sequence"/>
</dbReference>
<dbReference type="AlphaFoldDB" id="A0A1F5X235"/>
<dbReference type="Gene3D" id="3.90.220.20">
    <property type="entry name" value="DNA methylase specificity domains"/>
    <property type="match status" value="2"/>
</dbReference>
<dbReference type="PANTHER" id="PTHR30408:SF12">
    <property type="entry name" value="TYPE I RESTRICTION ENZYME MJAVIII SPECIFICITY SUBUNIT"/>
    <property type="match status" value="1"/>
</dbReference>
<dbReference type="GO" id="GO:0009307">
    <property type="term" value="P:DNA restriction-modification system"/>
    <property type="evidence" value="ECO:0007669"/>
    <property type="project" value="UniProtKB-KW"/>
</dbReference>
<sequence>MRYIDTPQKINILEILGTKASFSPHNYKKVIFGGKNSKTVRDFLSSDLINGEEVGSDAYIRKSYKYFVRNKALQQDSFLLNLSSDSVIPILPSKFVDLKLREGDLIISKDSNIGETIILDKDYPDHMLSGGLYKLPVDINKYYLFAFLKHDFFRTQLNFLVSKGATILHAKKLFLDCLIPLPNQNNSDQVIKYLDTLVRLVINKEKKIKENENKVFTLIQKEISSNQIKKDFKYQFPDLQQILLTSRIDAGFYCEDYIKKQFSIKNYTNGAGTIEDWNFEISRGQNLQVSAIGNSIYSDQKKENFYTLVRPTNLSDFGTVTKYEYLGNSRKLSPILEGDIIFSAEGSVGKCTMFANPKARTLTNIHGIVLNKKDHNKIESAFVCCFLRYLRNLGVLDYISVGGQGGSLAMKYWSEVKIPFFSEAKQWEIAKYYYNPIEHKIHGKDFELLENQDLKINEEIGILQLDEQVKVLKEKIHDIVDTIINGDEVNINLAFTDSF</sequence>